<keyword evidence="1" id="KW-0560">Oxidoreductase</keyword>
<dbReference type="AlphaFoldDB" id="A0A7J3SKE3"/>
<dbReference type="SUPFAM" id="SSF51905">
    <property type="entry name" value="FAD/NAD(P)-binding domain"/>
    <property type="match status" value="1"/>
</dbReference>
<evidence type="ECO:0000313" key="3">
    <source>
        <dbReference type="EMBL" id="HGZ59732.1"/>
    </source>
</evidence>
<gene>
    <name evidence="3" type="ORF">ENW83_00795</name>
</gene>
<dbReference type="InterPro" id="IPR006076">
    <property type="entry name" value="FAD-dep_OxRdtase"/>
</dbReference>
<organism evidence="3">
    <name type="scientific">Fervidicoccus fontis</name>
    <dbReference type="NCBI Taxonomy" id="683846"/>
    <lineage>
        <taxon>Archaea</taxon>
        <taxon>Thermoproteota</taxon>
        <taxon>Thermoprotei</taxon>
        <taxon>Fervidicoccales</taxon>
        <taxon>Fervidicoccaceae</taxon>
        <taxon>Fervidicoccus</taxon>
    </lineage>
</organism>
<dbReference type="Gene3D" id="3.50.50.60">
    <property type="entry name" value="FAD/NAD(P)-binding domain"/>
    <property type="match status" value="1"/>
</dbReference>
<dbReference type="PANTHER" id="PTHR13847:SF287">
    <property type="entry name" value="FAD-DEPENDENT OXIDOREDUCTASE DOMAIN-CONTAINING PROTEIN 1"/>
    <property type="match status" value="1"/>
</dbReference>
<dbReference type="Gene3D" id="3.30.9.10">
    <property type="entry name" value="D-Amino Acid Oxidase, subunit A, domain 2"/>
    <property type="match status" value="1"/>
</dbReference>
<evidence type="ECO:0000259" key="2">
    <source>
        <dbReference type="Pfam" id="PF01266"/>
    </source>
</evidence>
<proteinExistence type="predicted"/>
<dbReference type="GO" id="GO:0005737">
    <property type="term" value="C:cytoplasm"/>
    <property type="evidence" value="ECO:0007669"/>
    <property type="project" value="TreeGrafter"/>
</dbReference>
<dbReference type="PANTHER" id="PTHR13847">
    <property type="entry name" value="SARCOSINE DEHYDROGENASE-RELATED"/>
    <property type="match status" value="1"/>
</dbReference>
<reference evidence="3" key="1">
    <citation type="journal article" date="2020" name="mSystems">
        <title>Genome- and Community-Level Interaction Insights into Carbon Utilization and Element Cycling Functions of Hydrothermarchaeota in Hydrothermal Sediment.</title>
        <authorList>
            <person name="Zhou Z."/>
            <person name="Liu Y."/>
            <person name="Xu W."/>
            <person name="Pan J."/>
            <person name="Luo Z.H."/>
            <person name="Li M."/>
        </authorList>
    </citation>
    <scope>NUCLEOTIDE SEQUENCE [LARGE SCALE GENOMIC DNA]</scope>
    <source>
        <strain evidence="3">SpSt-885</strain>
    </source>
</reference>
<dbReference type="InterPro" id="IPR036188">
    <property type="entry name" value="FAD/NAD-bd_sf"/>
</dbReference>
<dbReference type="EMBL" id="DTLS01000028">
    <property type="protein sequence ID" value="HGZ59732.1"/>
    <property type="molecule type" value="Genomic_DNA"/>
</dbReference>
<dbReference type="GO" id="GO:0016491">
    <property type="term" value="F:oxidoreductase activity"/>
    <property type="evidence" value="ECO:0007669"/>
    <property type="project" value="UniProtKB-KW"/>
</dbReference>
<dbReference type="Pfam" id="PF01266">
    <property type="entry name" value="DAO"/>
    <property type="match status" value="1"/>
</dbReference>
<feature type="domain" description="FAD dependent oxidoreductase" evidence="2">
    <location>
        <begin position="4"/>
        <end position="352"/>
    </location>
</feature>
<accession>A0A7J3SKE3</accession>
<sequence>MECDTAIIGGGVVGLSLAMNLAMFEGRGNNICLFESNYLGYGSSLRNAGRFRVHFGDERNLEFAIRSAEYLEELSKITGMNTLITKTGYLWIASDEAAYKTLKSTNELFKKWGVPLTEIPPELLYRNYPFLKERKEIIAGFFGKENGSIHPDSVIFGLERKARRLGVKILERSRVEEIEVKEGKVHSLRSRGVGVSVSRVVLANGAWMLEFSKNLQLNIPLEPVRKEIAVSEPFAFRISPFVVDSALHLYFSQTLKGEIIGSTTIGNEPKGVVELENRFAWMRTYANRLKKALKGSNFIRIIRTWSGYYEMTPDRSHIMGRMKSWPEGLYAIGGFSGHGFMLGPFAGKLMAEFLATGKEPRLMSLYTPERFSKGMTLNENFVIG</sequence>
<comment type="caution">
    <text evidence="3">The sequence shown here is derived from an EMBL/GenBank/DDBJ whole genome shotgun (WGS) entry which is preliminary data.</text>
</comment>
<evidence type="ECO:0000256" key="1">
    <source>
        <dbReference type="ARBA" id="ARBA00023002"/>
    </source>
</evidence>
<protein>
    <submittedName>
        <fullName evidence="3">FAD-binding oxidoreductase</fullName>
    </submittedName>
</protein>
<name>A0A7J3SKE3_9CREN</name>